<dbReference type="NCBIfam" id="TIGR02175">
    <property type="entry name" value="PorC_KorC"/>
    <property type="match status" value="1"/>
</dbReference>
<dbReference type="InterPro" id="IPR002869">
    <property type="entry name" value="Pyrv_flavodox_OxRed_cen"/>
</dbReference>
<protein>
    <submittedName>
        <fullName evidence="3">2-oxoacid:acceptor oxidoreductase family protein</fullName>
    </submittedName>
</protein>
<organism evidence="3 4">
    <name type="scientific">Actinocrinis puniceicyclus</name>
    <dbReference type="NCBI Taxonomy" id="977794"/>
    <lineage>
        <taxon>Bacteria</taxon>
        <taxon>Bacillati</taxon>
        <taxon>Actinomycetota</taxon>
        <taxon>Actinomycetes</taxon>
        <taxon>Catenulisporales</taxon>
        <taxon>Actinospicaceae</taxon>
        <taxon>Actinocrinis</taxon>
    </lineage>
</organism>
<dbReference type="PANTHER" id="PTHR43366">
    <property type="entry name" value="PYRUVATE SYNTHASE SUBUNIT PORC"/>
    <property type="match status" value="1"/>
</dbReference>
<dbReference type="PANTHER" id="PTHR43366:SF1">
    <property type="entry name" value="PYRUVATE SYNTHASE SUBUNIT PORC"/>
    <property type="match status" value="1"/>
</dbReference>
<evidence type="ECO:0000313" key="4">
    <source>
        <dbReference type="Proteomes" id="UP000677913"/>
    </source>
</evidence>
<reference evidence="3" key="1">
    <citation type="submission" date="2021-04" db="EMBL/GenBank/DDBJ databases">
        <title>Genome based classification of Actinospica acidithermotolerans sp. nov., an actinobacterium isolated from an Indonesian hot spring.</title>
        <authorList>
            <person name="Kusuma A.B."/>
            <person name="Putra K.E."/>
            <person name="Nafisah S."/>
            <person name="Loh J."/>
            <person name="Nouioui I."/>
            <person name="Goodfellow M."/>
        </authorList>
    </citation>
    <scope>NUCLEOTIDE SEQUENCE</scope>
    <source>
        <strain evidence="3">DSM 45618</strain>
    </source>
</reference>
<dbReference type="AlphaFoldDB" id="A0A8J8BDI2"/>
<feature type="domain" description="Pyruvate/ketoisovalerate oxidoreductase catalytic" evidence="2">
    <location>
        <begin position="10"/>
        <end position="179"/>
    </location>
</feature>
<dbReference type="Proteomes" id="UP000677913">
    <property type="component" value="Unassembled WGS sequence"/>
</dbReference>
<dbReference type="Gene3D" id="3.40.920.10">
    <property type="entry name" value="Pyruvate-ferredoxin oxidoreductase, PFOR, domain III"/>
    <property type="match status" value="1"/>
</dbReference>
<dbReference type="EMBL" id="JAGSXH010000043">
    <property type="protein sequence ID" value="MBS2964176.1"/>
    <property type="molecule type" value="Genomic_DNA"/>
</dbReference>
<keyword evidence="4" id="KW-1185">Reference proteome</keyword>
<evidence type="ECO:0000313" key="3">
    <source>
        <dbReference type="EMBL" id="MBS2964176.1"/>
    </source>
</evidence>
<comment type="caution">
    <text evidence="3">The sequence shown here is derived from an EMBL/GenBank/DDBJ whole genome shotgun (WGS) entry which is preliminary data.</text>
</comment>
<dbReference type="RefSeq" id="WP_211468538.1">
    <property type="nucleotide sequence ID" value="NZ_JAGSXH010000043.1"/>
</dbReference>
<dbReference type="Pfam" id="PF01558">
    <property type="entry name" value="POR"/>
    <property type="match status" value="1"/>
</dbReference>
<dbReference type="InterPro" id="IPR051626">
    <property type="entry name" value="Oxidoreductase_gamma_subunit"/>
</dbReference>
<name>A0A8J8BDI2_9ACTN</name>
<evidence type="ECO:0000256" key="1">
    <source>
        <dbReference type="ARBA" id="ARBA00023002"/>
    </source>
</evidence>
<keyword evidence="1" id="KW-0560">Oxidoreductase</keyword>
<dbReference type="InterPro" id="IPR011894">
    <property type="entry name" value="PorC_KorC"/>
</dbReference>
<accession>A0A8J8BDI2</accession>
<evidence type="ECO:0000259" key="2">
    <source>
        <dbReference type="Pfam" id="PF01558"/>
    </source>
</evidence>
<dbReference type="SUPFAM" id="SSF53323">
    <property type="entry name" value="Pyruvate-ferredoxin oxidoreductase, PFOR, domain III"/>
    <property type="match status" value="1"/>
</dbReference>
<sequence length="203" mass="21239">MFQVRVHGRGGQGVVTAAELTAWAAIADGRHALAFPSFGSERTGAPVEAYCRIDQHPIRAREPVTEPDLVVVLDPTLLRQRFVADGLKPGATALINATGASARDFAAGLMLCGVRVFAVPATEFARQRTGRPLPNVPMLGALAAVTGIVSLEAVRDAIAQRFPGPVAEANAAAAADAYDYALREGPVAGPIQPEYPEVPGGRH</sequence>
<proteinExistence type="predicted"/>
<dbReference type="InterPro" id="IPR019752">
    <property type="entry name" value="Pyrv/ketoisovalerate_OxRed_cat"/>
</dbReference>
<dbReference type="GO" id="GO:0016625">
    <property type="term" value="F:oxidoreductase activity, acting on the aldehyde or oxo group of donors, iron-sulfur protein as acceptor"/>
    <property type="evidence" value="ECO:0007669"/>
    <property type="project" value="InterPro"/>
</dbReference>
<gene>
    <name evidence="3" type="ORF">KGA66_14045</name>
</gene>